<proteinExistence type="inferred from homology"/>
<accession>A0A507C7L7</accession>
<gene>
    <name evidence="9" type="ORF">SmJEL517_g00674</name>
</gene>
<dbReference type="PANTHER" id="PTHR12642">
    <property type="entry name" value="RIBOSOME BIOGENESIS PROTEIN NSA2 HOMOLOG"/>
    <property type="match status" value="1"/>
</dbReference>
<feature type="region of interest" description="Disordered" evidence="7">
    <location>
        <begin position="41"/>
        <end position="72"/>
    </location>
</feature>
<keyword evidence="4 6" id="KW-0698">rRNA processing</keyword>
<dbReference type="RefSeq" id="XP_031027481.1">
    <property type="nucleotide sequence ID" value="XM_031166603.1"/>
</dbReference>
<dbReference type="OrthoDB" id="1847590at2759"/>
<dbReference type="InterPro" id="IPR035897">
    <property type="entry name" value="Toll_tir_struct_dom_sf"/>
</dbReference>
<keyword evidence="10" id="KW-1185">Reference proteome</keyword>
<evidence type="ECO:0000313" key="10">
    <source>
        <dbReference type="Proteomes" id="UP000319731"/>
    </source>
</evidence>
<protein>
    <recommendedName>
        <fullName evidence="6">Ribosome biogenesis protein NSA2 homolog</fullName>
    </recommendedName>
</protein>
<sequence length="631" mass="71240">MGDDSETTVEFDDDVIATMNVDTSMDDLRAAMAQLDRKKGEIERRRDFEQQNEDRRREMIERQSSMADPKQRDMYKKQLDLMKMVARNSEMRVRTDTQNLNQSIYRLQKLTQQKQDTESRNLADKLDKMGANFKQLGFNPDDPLLAAVQARMADKNKAIKSFDVMLSYNWNHQSTVIKIMEALAARGFTMAGDVYAKMAEAVLGARVVIPCLTAAYEASPNCKRELAFAADQVRTGKKIIPVRLEDGPFTWSALITAGLLYTYIGPDQLSTDAKWNEVMDSLAKEVGRAIDKTPTLASPVETTPGVAPSGSEAPITAASAVTGVATPPTTPKLPEFKTLPRTPPSGTITPPIPSSNSGSADVVELQSKVDVLEQRVHHMEEPQNEHIEESIKKHGRRLDYDERKRKREARAVRDRSDKAQNLHGLKAKIFNRKRFVEKIQMKKTIKMHEERNNKNKAAEQPLQEGAIPTFLLDREQQQRSKVLSNMIKQKRKEKAGKWAVPLPKVRAVDEAETFRVVKSGKSKTKQWKRMITKATFVGEGFTRKPPKYERFIRPMGLRYKKAHVTHPELKTTFQLPILGVKKNPQSPLYTQLGVITKGTVIEVNVSELGLVTQSGKVVWGKYAQVTNNPEK</sequence>
<feature type="compositionally biased region" description="Basic and acidic residues" evidence="7">
    <location>
        <begin position="41"/>
        <end position="61"/>
    </location>
</feature>
<dbReference type="GO" id="GO:0042273">
    <property type="term" value="P:ribosomal large subunit biogenesis"/>
    <property type="evidence" value="ECO:0007669"/>
    <property type="project" value="UniProtKB-ARBA"/>
</dbReference>
<dbReference type="SUPFAM" id="SSF52200">
    <property type="entry name" value="Toll/Interleukin receptor TIR domain"/>
    <property type="match status" value="1"/>
</dbReference>
<evidence type="ECO:0000313" key="9">
    <source>
        <dbReference type="EMBL" id="TPX37570.1"/>
    </source>
</evidence>
<name>A0A507C7L7_9FUNG</name>
<feature type="compositionally biased region" description="Low complexity" evidence="7">
    <location>
        <begin position="344"/>
        <end position="359"/>
    </location>
</feature>
<reference evidence="9 10" key="1">
    <citation type="journal article" date="2019" name="Sci. Rep.">
        <title>Comparative genomics of chytrid fungi reveal insights into the obligate biotrophic and pathogenic lifestyle of Synchytrium endobioticum.</title>
        <authorList>
            <person name="van de Vossenberg B.T.L.H."/>
            <person name="Warris S."/>
            <person name="Nguyen H.D.T."/>
            <person name="van Gent-Pelzer M.P.E."/>
            <person name="Joly D.L."/>
            <person name="van de Geest H.C."/>
            <person name="Bonants P.J.M."/>
            <person name="Smith D.S."/>
            <person name="Levesque C.A."/>
            <person name="van der Lee T.A.J."/>
        </authorList>
    </citation>
    <scope>NUCLEOTIDE SEQUENCE [LARGE SCALE GENOMIC DNA]</scope>
    <source>
        <strain evidence="9 10">JEL517</strain>
    </source>
</reference>
<feature type="domain" description="TIR" evidence="8">
    <location>
        <begin position="164"/>
        <end position="248"/>
    </location>
</feature>
<evidence type="ECO:0000256" key="6">
    <source>
        <dbReference type="RuleBase" id="RU367114"/>
    </source>
</evidence>
<dbReference type="STRING" id="1806994.A0A507C7L7"/>
<evidence type="ECO:0000256" key="2">
    <source>
        <dbReference type="ARBA" id="ARBA00005424"/>
    </source>
</evidence>
<dbReference type="Gene3D" id="3.40.50.10140">
    <property type="entry name" value="Toll/interleukin-1 receptor homology (TIR) domain"/>
    <property type="match status" value="1"/>
</dbReference>
<feature type="region of interest" description="Disordered" evidence="7">
    <location>
        <begin position="323"/>
        <end position="359"/>
    </location>
</feature>
<dbReference type="GO" id="GO:0006364">
    <property type="term" value="P:rRNA processing"/>
    <property type="evidence" value="ECO:0007669"/>
    <property type="project" value="UniProtKB-KW"/>
</dbReference>
<comment type="function">
    <text evidence="6">Involved in the biogenesis of the 60S ribosomal subunit. May play a part in the quality control of pre-60S particles.</text>
</comment>
<dbReference type="AlphaFoldDB" id="A0A507C7L7"/>
<keyword evidence="6" id="KW-0687">Ribonucleoprotein</keyword>
<keyword evidence="5 6" id="KW-0539">Nucleus</keyword>
<dbReference type="Gene3D" id="2.40.10.310">
    <property type="match status" value="1"/>
</dbReference>
<keyword evidence="3 6" id="KW-0690">Ribosome biogenesis</keyword>
<evidence type="ECO:0000256" key="1">
    <source>
        <dbReference type="ARBA" id="ARBA00004604"/>
    </source>
</evidence>
<dbReference type="InterPro" id="IPR022309">
    <property type="entry name" value="Ribosomal_Se8/biogenesis_NSA2"/>
</dbReference>
<dbReference type="Pfam" id="PF01201">
    <property type="entry name" value="Ribosomal_S8e"/>
    <property type="match status" value="1"/>
</dbReference>
<dbReference type="GeneID" id="42001900"/>
<dbReference type="InterPro" id="IPR000157">
    <property type="entry name" value="TIR_dom"/>
</dbReference>
<evidence type="ECO:0000256" key="5">
    <source>
        <dbReference type="ARBA" id="ARBA00023242"/>
    </source>
</evidence>
<evidence type="ECO:0000259" key="8">
    <source>
        <dbReference type="Pfam" id="PF13676"/>
    </source>
</evidence>
<dbReference type="InterPro" id="IPR039411">
    <property type="entry name" value="NSA2_fam"/>
</dbReference>
<evidence type="ECO:0000256" key="3">
    <source>
        <dbReference type="ARBA" id="ARBA00022517"/>
    </source>
</evidence>
<comment type="similarity">
    <text evidence="2 6">Belongs to the eukaryotic ribosomal protein eS8 family. Ribosome biogenesis protein NSA2 subfamily.</text>
</comment>
<dbReference type="Proteomes" id="UP000319731">
    <property type="component" value="Unassembled WGS sequence"/>
</dbReference>
<evidence type="ECO:0000256" key="7">
    <source>
        <dbReference type="SAM" id="MobiDB-lite"/>
    </source>
</evidence>
<dbReference type="GO" id="GO:0005730">
    <property type="term" value="C:nucleolus"/>
    <property type="evidence" value="ECO:0007669"/>
    <property type="project" value="UniProtKB-SubCell"/>
</dbReference>
<dbReference type="EMBL" id="QEAO01000002">
    <property type="protein sequence ID" value="TPX37570.1"/>
    <property type="molecule type" value="Genomic_DNA"/>
</dbReference>
<comment type="subcellular location">
    <subcellularLocation>
        <location evidence="1 6">Nucleus</location>
        <location evidence="1 6">Nucleolus</location>
    </subcellularLocation>
</comment>
<comment type="subunit">
    <text evidence="6">Component of the pre-66S ribosomal particle.</text>
</comment>
<dbReference type="FunFam" id="2.40.10.310:FF:000001">
    <property type="entry name" value="NSA2, ribosome biogenesis homolog"/>
    <property type="match status" value="1"/>
</dbReference>
<dbReference type="GO" id="GO:0030684">
    <property type="term" value="C:preribosome"/>
    <property type="evidence" value="ECO:0007669"/>
    <property type="project" value="UniProtKB-ARBA"/>
</dbReference>
<dbReference type="Pfam" id="PF13676">
    <property type="entry name" value="TIR_2"/>
    <property type="match status" value="1"/>
</dbReference>
<dbReference type="GO" id="GO:0007165">
    <property type="term" value="P:signal transduction"/>
    <property type="evidence" value="ECO:0007669"/>
    <property type="project" value="InterPro"/>
</dbReference>
<dbReference type="CDD" id="cd11381">
    <property type="entry name" value="NSA2"/>
    <property type="match status" value="1"/>
</dbReference>
<organism evidence="9 10">
    <name type="scientific">Synchytrium microbalum</name>
    <dbReference type="NCBI Taxonomy" id="1806994"/>
    <lineage>
        <taxon>Eukaryota</taxon>
        <taxon>Fungi</taxon>
        <taxon>Fungi incertae sedis</taxon>
        <taxon>Chytridiomycota</taxon>
        <taxon>Chytridiomycota incertae sedis</taxon>
        <taxon>Chytridiomycetes</taxon>
        <taxon>Synchytriales</taxon>
        <taxon>Synchytriaceae</taxon>
        <taxon>Synchytrium</taxon>
    </lineage>
</organism>
<evidence type="ECO:0000256" key="4">
    <source>
        <dbReference type="ARBA" id="ARBA00022552"/>
    </source>
</evidence>
<comment type="caution">
    <text evidence="9">The sequence shown here is derived from an EMBL/GenBank/DDBJ whole genome shotgun (WGS) entry which is preliminary data.</text>
</comment>